<evidence type="ECO:0000256" key="2">
    <source>
        <dbReference type="SAM" id="MobiDB-lite"/>
    </source>
</evidence>
<dbReference type="PANTHER" id="PTHR45901">
    <property type="entry name" value="PROTEIN CBG12474"/>
    <property type="match status" value="1"/>
</dbReference>
<dbReference type="InterPro" id="IPR036392">
    <property type="entry name" value="PLAT/LH2_dom_sf"/>
</dbReference>
<evidence type="ECO:0000313" key="5">
    <source>
        <dbReference type="Proteomes" id="UP000663832"/>
    </source>
</evidence>
<reference evidence="4" key="1">
    <citation type="submission" date="2021-02" db="EMBL/GenBank/DDBJ databases">
        <authorList>
            <person name="Nowell W R."/>
        </authorList>
    </citation>
    <scope>NUCLEOTIDE SEQUENCE</scope>
</reference>
<dbReference type="InterPro" id="IPR052970">
    <property type="entry name" value="Inner_ear_hair_cell_LOXHD"/>
</dbReference>
<feature type="compositionally biased region" description="Polar residues" evidence="2">
    <location>
        <begin position="413"/>
        <end position="444"/>
    </location>
</feature>
<feature type="region of interest" description="Disordered" evidence="2">
    <location>
        <begin position="409"/>
        <end position="490"/>
    </location>
</feature>
<name>A0A814EVW2_9BILA</name>
<dbReference type="AlphaFoldDB" id="A0A814EVW2"/>
<feature type="domain" description="PLAT" evidence="3">
    <location>
        <begin position="258"/>
        <end position="376"/>
    </location>
</feature>
<evidence type="ECO:0000259" key="3">
    <source>
        <dbReference type="PROSITE" id="PS50095"/>
    </source>
</evidence>
<dbReference type="SUPFAM" id="SSF49723">
    <property type="entry name" value="Lipase/lipooxygenase domain (PLAT/LH2 domain)"/>
    <property type="match status" value="1"/>
</dbReference>
<sequence length="597" mass="68197">MANITNDSTDLTPRPCLDRLTHAVLKETSKSLKYYIDVKRRENAFVLNTNSSVCDSIPLKTKFLYRTKKQYTSSSNSLHTDKNISSNFQQNQKYNNMISTSPEKQMCREELNFHMRSYHFSSNENLKNSRLHQRSKTRSNSLYTTNRDIQLRSPLKLKRHEQDQLIDNTADILASMVKSRRSFCETNSSIQHTPLAYLSQITNHFPHQIDDQSNIQTSPTTDLRTLSINKGKPKTKDFLTKSAFIMKKSKLINQGILCEYKISITTGNCNGASTNAPIRIKLYGTNGHINFYELVHSETHHIPFLKDQTDIFKLETYHVGELIGITIGHDRKDMKASWFLNKISIDDPIRHITYEIPCNTWLSIKSNDQKTMRSFQVVSKILHKKIINLNVINITVLTQDKKSLNLLEHQEENGSQSGSSTLSVEGTLTSNISNRSKTSSLVDSKQTKKHRKQRRVSIDPTITTEKSTSISTNTDNHSQSALSPKTETYSNQNEVPYSMSISAHQYRSPNLSVTSSDTEIEGNIMNQTHSTTPTPSPTLNQIRLKSVSENDTLQIKSTNNIYQRYSIDPDRPPARLEQRSPILYTSLEQSLKNKQEQ</sequence>
<feature type="compositionally biased region" description="Polar residues" evidence="2">
    <location>
        <begin position="475"/>
        <end position="490"/>
    </location>
</feature>
<evidence type="ECO:0000313" key="4">
    <source>
        <dbReference type="EMBL" id="CAF0974611.1"/>
    </source>
</evidence>
<dbReference type="Pfam" id="PF01477">
    <property type="entry name" value="PLAT"/>
    <property type="match status" value="1"/>
</dbReference>
<comment type="caution">
    <text evidence="1">Lacks conserved residue(s) required for the propagation of feature annotation.</text>
</comment>
<feature type="compositionally biased region" description="Low complexity" evidence="2">
    <location>
        <begin position="461"/>
        <end position="474"/>
    </location>
</feature>
<organism evidence="4 5">
    <name type="scientific">Adineta steineri</name>
    <dbReference type="NCBI Taxonomy" id="433720"/>
    <lineage>
        <taxon>Eukaryota</taxon>
        <taxon>Metazoa</taxon>
        <taxon>Spiralia</taxon>
        <taxon>Gnathifera</taxon>
        <taxon>Rotifera</taxon>
        <taxon>Eurotatoria</taxon>
        <taxon>Bdelloidea</taxon>
        <taxon>Adinetida</taxon>
        <taxon>Adinetidae</taxon>
        <taxon>Adineta</taxon>
    </lineage>
</organism>
<dbReference type="Gene3D" id="2.40.180.10">
    <property type="entry name" value="Catalase core domain"/>
    <property type="match status" value="1"/>
</dbReference>
<feature type="region of interest" description="Disordered" evidence="2">
    <location>
        <begin position="124"/>
        <end position="144"/>
    </location>
</feature>
<dbReference type="SMART" id="SM00308">
    <property type="entry name" value="LH2"/>
    <property type="match status" value="1"/>
</dbReference>
<dbReference type="EMBL" id="CAJNOM010000069">
    <property type="protein sequence ID" value="CAF0974611.1"/>
    <property type="molecule type" value="Genomic_DNA"/>
</dbReference>
<dbReference type="PANTHER" id="PTHR45901:SF7">
    <property type="entry name" value="OXYGEN-REGULATED PROTEIN 1"/>
    <property type="match status" value="1"/>
</dbReference>
<protein>
    <recommendedName>
        <fullName evidence="3">PLAT domain-containing protein</fullName>
    </recommendedName>
</protein>
<keyword evidence="5" id="KW-1185">Reference proteome</keyword>
<dbReference type="InterPro" id="IPR001024">
    <property type="entry name" value="PLAT/LH2_dom"/>
</dbReference>
<dbReference type="Proteomes" id="UP000663832">
    <property type="component" value="Unassembled WGS sequence"/>
</dbReference>
<proteinExistence type="predicted"/>
<comment type="caution">
    <text evidence="4">The sequence shown here is derived from an EMBL/GenBank/DDBJ whole genome shotgun (WGS) entry which is preliminary data.</text>
</comment>
<accession>A0A814EVW2</accession>
<dbReference type="PROSITE" id="PS50095">
    <property type="entry name" value="PLAT"/>
    <property type="match status" value="1"/>
</dbReference>
<evidence type="ECO:0000256" key="1">
    <source>
        <dbReference type="PROSITE-ProRule" id="PRU00152"/>
    </source>
</evidence>
<gene>
    <name evidence="4" type="ORF">QVE165_LOCUS13522</name>
</gene>
<dbReference type="OrthoDB" id="5322100at2759"/>